<dbReference type="CDD" id="cd21383">
    <property type="entry name" value="GAT_GGA_Tom1-like"/>
    <property type="match status" value="1"/>
</dbReference>
<feature type="region of interest" description="Disordered" evidence="1">
    <location>
        <begin position="186"/>
        <end position="230"/>
    </location>
</feature>
<dbReference type="PANTHER" id="PTHR47789:SF2">
    <property type="entry name" value="VHS DOMAIN-CONTAINING PROTEIN"/>
    <property type="match status" value="1"/>
</dbReference>
<keyword evidence="4" id="KW-1185">Reference proteome</keyword>
<feature type="compositionally biased region" description="Polar residues" evidence="1">
    <location>
        <begin position="426"/>
        <end position="435"/>
    </location>
</feature>
<feature type="region of interest" description="Disordered" evidence="1">
    <location>
        <begin position="640"/>
        <end position="847"/>
    </location>
</feature>
<feature type="domain" description="VHS" evidence="2">
    <location>
        <begin position="252"/>
        <end position="343"/>
    </location>
</feature>
<proteinExistence type="predicted"/>
<dbReference type="AlphaFoldDB" id="A0A9P8AA16"/>
<dbReference type="Pfam" id="PF00790">
    <property type="entry name" value="VHS"/>
    <property type="match status" value="1"/>
</dbReference>
<feature type="region of interest" description="Disordered" evidence="1">
    <location>
        <begin position="590"/>
        <end position="609"/>
    </location>
</feature>
<dbReference type="GeneID" id="66075682"/>
<dbReference type="InterPro" id="IPR038425">
    <property type="entry name" value="GAT_sf"/>
</dbReference>
<feature type="compositionally biased region" description="Low complexity" evidence="1">
    <location>
        <begin position="668"/>
        <end position="684"/>
    </location>
</feature>
<dbReference type="CDD" id="cd16980">
    <property type="entry name" value="VHS_Lsb5"/>
    <property type="match status" value="1"/>
</dbReference>
<dbReference type="SUPFAM" id="SSF48464">
    <property type="entry name" value="ENTH/VHS domain"/>
    <property type="match status" value="1"/>
</dbReference>
<feature type="compositionally biased region" description="Low complexity" evidence="1">
    <location>
        <begin position="693"/>
        <end position="720"/>
    </location>
</feature>
<dbReference type="InterPro" id="IPR008942">
    <property type="entry name" value="ENTH_VHS"/>
</dbReference>
<dbReference type="Gene3D" id="1.20.58.160">
    <property type="match status" value="1"/>
</dbReference>
<dbReference type="Gene3D" id="1.25.40.90">
    <property type="match status" value="1"/>
</dbReference>
<sequence length="870" mass="97127">MKKFFSGGKPKASYNVVATSPKSNDGESPLPTPIHAVYTQPQQQSQQRMDGTHDDPSYDPVDSFPHPHPLALAPSRSSSYGSLPPGASPPAPRPPSPHQHPVAQLVQEFTTPQTLRKKNQPSNMNPLSNANSGTMLGILRVLEPQQTSGHQHSASNDAAIIPPSTRPSLTLDQRFASVNSVATANSLHDGEHAKDKEKNKKEGGWLSKFTGEPRENQKEKEKEHRSQSWQLVHHEEQGELTRSIGFLTATASEDWGLVLDVCERASANEANAKEAIRALKKEFKYGEPAAQLSAARLWAIMLRNSSELFIGQSTSRKFFDTLEDLLLSSRTSPVVKERVLDVLAAAAYASGSKKDTGFRGLWKKVKPHDKPDEGMPFDTDDAMFNPPVLAQVPSDQGQHTGTLDSANHPDQSHHFVKNSESHGKTTDQTNANGTADATPPPTKDKERHRERDKERGERRERDRDRHRDRERDKDREPRDRDRRDSNRDRDRDREHRRHRDDDERRKERKHKKRHKSPSARIIPPEEDIRRLFQECIIGKGNAGLLSQALVHTVPEDFDSTDGGGDVIKEFRLKCISSQELIAAQISWATAGAERSRKEKGQDVEEETTEEKLLGDLLAANEELMSALKQYEDLERVAMERKAEEESRKDVGGRGRRAENERQQHLDNLRNNSSRGGRSSRSSSPHPLPPPPAHSARVPSPSRTPSRPSSVILGQPHHLAPPAAPHGPRSPGLRTPSPGEGVSGLKRMSIQDPQTTSTESDDDYNQPFITPSEKALGKRRCADTEDAKSEHARLQQQNRMQDEFNYNGVNMSPTDDRYSVNYNSDEDGSDGYGERGGGGGYHHHKHPPVQFVYDAAAERTRQRLLEGKVES</sequence>
<dbReference type="GO" id="GO:0007015">
    <property type="term" value="P:actin filament organization"/>
    <property type="evidence" value="ECO:0007669"/>
    <property type="project" value="InterPro"/>
</dbReference>
<feature type="compositionally biased region" description="Basic and acidic residues" evidence="1">
    <location>
        <begin position="779"/>
        <end position="792"/>
    </location>
</feature>
<dbReference type="PROSITE" id="PS50179">
    <property type="entry name" value="VHS"/>
    <property type="match status" value="1"/>
</dbReference>
<feature type="compositionally biased region" description="Basic and acidic residues" evidence="1">
    <location>
        <begin position="640"/>
        <end position="667"/>
    </location>
</feature>
<dbReference type="GO" id="GO:0035091">
    <property type="term" value="F:phosphatidylinositol binding"/>
    <property type="evidence" value="ECO:0007669"/>
    <property type="project" value="InterPro"/>
</dbReference>
<reference evidence="3" key="1">
    <citation type="journal article" date="2021" name="Genome Biol. Evol.">
        <title>The assembled and annotated genome of the fairy-ring fungus Marasmius oreades.</title>
        <authorList>
            <person name="Hiltunen M."/>
            <person name="Ament-Velasquez S.L."/>
            <person name="Johannesson H."/>
        </authorList>
    </citation>
    <scope>NUCLEOTIDE SEQUENCE</scope>
    <source>
        <strain evidence="3">03SP1</strain>
    </source>
</reference>
<feature type="compositionally biased region" description="Basic and acidic residues" evidence="1">
    <location>
        <begin position="410"/>
        <end position="425"/>
    </location>
</feature>
<dbReference type="InterPro" id="IPR045007">
    <property type="entry name" value="LSB5"/>
</dbReference>
<dbReference type="GO" id="GO:0051666">
    <property type="term" value="P:actin cortical patch localization"/>
    <property type="evidence" value="ECO:0007669"/>
    <property type="project" value="TreeGrafter"/>
</dbReference>
<evidence type="ECO:0000256" key="1">
    <source>
        <dbReference type="SAM" id="MobiDB-lite"/>
    </source>
</evidence>
<feature type="compositionally biased region" description="Polar residues" evidence="1">
    <location>
        <begin position="393"/>
        <end position="409"/>
    </location>
</feature>
<accession>A0A9P8AA16</accession>
<comment type="caution">
    <text evidence="3">The sequence shown here is derived from an EMBL/GenBank/DDBJ whole genome shotgun (WGS) entry which is preliminary data.</text>
</comment>
<dbReference type="KEGG" id="more:E1B28_006606"/>
<name>A0A9P8AA16_9AGAR</name>
<protein>
    <recommendedName>
        <fullName evidence="2">VHS domain-containing protein</fullName>
    </recommendedName>
</protein>
<dbReference type="RefSeq" id="XP_043012392.1">
    <property type="nucleotide sequence ID" value="XM_043151298.1"/>
</dbReference>
<feature type="compositionally biased region" description="Basic and acidic residues" evidence="1">
    <location>
        <begin position="211"/>
        <end position="230"/>
    </location>
</feature>
<feature type="compositionally biased region" description="Polar residues" evidence="1">
    <location>
        <begin position="39"/>
        <end position="49"/>
    </location>
</feature>
<feature type="compositionally biased region" description="Polar residues" evidence="1">
    <location>
        <begin position="107"/>
        <end position="132"/>
    </location>
</feature>
<evidence type="ECO:0000313" key="4">
    <source>
        <dbReference type="Proteomes" id="UP001049176"/>
    </source>
</evidence>
<dbReference type="SUPFAM" id="SSF89009">
    <property type="entry name" value="GAT-like domain"/>
    <property type="match status" value="1"/>
</dbReference>
<feature type="compositionally biased region" description="Basic and acidic residues" evidence="1">
    <location>
        <begin position="188"/>
        <end position="203"/>
    </location>
</feature>
<feature type="region of interest" description="Disordered" evidence="1">
    <location>
        <begin position="145"/>
        <end position="166"/>
    </location>
</feature>
<evidence type="ECO:0000259" key="2">
    <source>
        <dbReference type="PROSITE" id="PS50179"/>
    </source>
</evidence>
<feature type="compositionally biased region" description="Basic and acidic residues" evidence="1">
    <location>
        <begin position="442"/>
        <end position="505"/>
    </location>
</feature>
<dbReference type="GO" id="GO:0043130">
    <property type="term" value="F:ubiquitin binding"/>
    <property type="evidence" value="ECO:0007669"/>
    <property type="project" value="InterPro"/>
</dbReference>
<feature type="compositionally biased region" description="Basic and acidic residues" evidence="1">
    <location>
        <begin position="593"/>
        <end position="602"/>
    </location>
</feature>
<evidence type="ECO:0000313" key="3">
    <source>
        <dbReference type="EMBL" id="KAG7095922.1"/>
    </source>
</evidence>
<dbReference type="OrthoDB" id="10255964at2759"/>
<dbReference type="GO" id="GO:0007034">
    <property type="term" value="P:vacuolar transport"/>
    <property type="evidence" value="ECO:0007669"/>
    <property type="project" value="UniProtKB-ARBA"/>
</dbReference>
<dbReference type="InterPro" id="IPR002014">
    <property type="entry name" value="VHS_dom"/>
</dbReference>
<dbReference type="GO" id="GO:0030479">
    <property type="term" value="C:actin cortical patch"/>
    <property type="evidence" value="ECO:0007669"/>
    <property type="project" value="TreeGrafter"/>
</dbReference>
<dbReference type="PANTHER" id="PTHR47789">
    <property type="entry name" value="LAS SEVENTEEN-BINDING PROTEIN 5"/>
    <property type="match status" value="1"/>
</dbReference>
<dbReference type="EMBL" id="CM032183">
    <property type="protein sequence ID" value="KAG7095922.1"/>
    <property type="molecule type" value="Genomic_DNA"/>
</dbReference>
<feature type="region of interest" description="Disordered" evidence="1">
    <location>
        <begin position="1"/>
        <end position="132"/>
    </location>
</feature>
<feature type="compositionally biased region" description="Polar residues" evidence="1">
    <location>
        <begin position="145"/>
        <end position="156"/>
    </location>
</feature>
<dbReference type="GO" id="GO:0006897">
    <property type="term" value="P:endocytosis"/>
    <property type="evidence" value="ECO:0007669"/>
    <property type="project" value="InterPro"/>
</dbReference>
<feature type="compositionally biased region" description="Basic residues" evidence="1">
    <location>
        <begin position="506"/>
        <end position="517"/>
    </location>
</feature>
<gene>
    <name evidence="3" type="ORF">E1B28_006606</name>
</gene>
<organism evidence="3 4">
    <name type="scientific">Marasmius oreades</name>
    <name type="common">fairy-ring Marasmius</name>
    <dbReference type="NCBI Taxonomy" id="181124"/>
    <lineage>
        <taxon>Eukaryota</taxon>
        <taxon>Fungi</taxon>
        <taxon>Dikarya</taxon>
        <taxon>Basidiomycota</taxon>
        <taxon>Agaricomycotina</taxon>
        <taxon>Agaricomycetes</taxon>
        <taxon>Agaricomycetidae</taxon>
        <taxon>Agaricales</taxon>
        <taxon>Marasmiineae</taxon>
        <taxon>Marasmiaceae</taxon>
        <taxon>Marasmius</taxon>
    </lineage>
</organism>
<feature type="compositionally biased region" description="Gly residues" evidence="1">
    <location>
        <begin position="829"/>
        <end position="839"/>
    </location>
</feature>
<feature type="compositionally biased region" description="Pro residues" evidence="1">
    <location>
        <begin position="86"/>
        <end position="98"/>
    </location>
</feature>
<dbReference type="Proteomes" id="UP001049176">
    <property type="component" value="Chromosome 3"/>
</dbReference>
<feature type="region of interest" description="Disordered" evidence="1">
    <location>
        <begin position="363"/>
        <end position="525"/>
    </location>
</feature>